<feature type="domain" description="RNase H type-1" evidence="10">
    <location>
        <begin position="59"/>
        <end position="197"/>
    </location>
</feature>
<dbReference type="PROSITE" id="PS50879">
    <property type="entry name" value="RNASE_H_1"/>
    <property type="match status" value="1"/>
</dbReference>
<dbReference type="OrthoDB" id="9811552at2"/>
<evidence type="ECO:0000256" key="5">
    <source>
        <dbReference type="ARBA" id="ARBA00022722"/>
    </source>
</evidence>
<reference evidence="11 12" key="2">
    <citation type="submission" date="2008-10" db="EMBL/GenBank/DDBJ databases">
        <title>Draft genome sequence of Clostridium hiranonis (DSM 13275).</title>
        <authorList>
            <person name="Sudarsanam P."/>
            <person name="Ley R."/>
            <person name="Guruge J."/>
            <person name="Turnbaugh P.J."/>
            <person name="Mahowald M."/>
            <person name="Liep D."/>
            <person name="Gordon J."/>
        </authorList>
    </citation>
    <scope>NUCLEOTIDE SEQUENCE [LARGE SCALE GENOMIC DNA]</scope>
    <source>
        <strain evidence="11 12">DSM 13275</strain>
    </source>
</reference>
<keyword evidence="8 11" id="KW-0378">Hydrolase</keyword>
<comment type="catalytic activity">
    <reaction evidence="1">
        <text>Endonucleolytic cleavage to 5'-phosphomonoester.</text>
        <dbReference type="EC" id="3.1.26.4"/>
    </reaction>
</comment>
<dbReference type="EMBL" id="ABWP01000010">
    <property type="protein sequence ID" value="EEA86071.1"/>
    <property type="molecule type" value="Genomic_DNA"/>
</dbReference>
<evidence type="ECO:0000259" key="10">
    <source>
        <dbReference type="PROSITE" id="PS50879"/>
    </source>
</evidence>
<evidence type="ECO:0000256" key="3">
    <source>
        <dbReference type="ARBA" id="ARBA00005300"/>
    </source>
</evidence>
<dbReference type="Pfam" id="PF00075">
    <property type="entry name" value="RNase_H"/>
    <property type="match status" value="1"/>
</dbReference>
<keyword evidence="12" id="KW-1185">Reference proteome</keyword>
<dbReference type="AlphaFoldDB" id="B6FWG4"/>
<comment type="similarity">
    <text evidence="3">Belongs to the RNase H family.</text>
</comment>
<dbReference type="InterPro" id="IPR002156">
    <property type="entry name" value="RNaseH_domain"/>
</dbReference>
<comment type="caution">
    <text evidence="11">The sequence shown here is derived from an EMBL/GenBank/DDBJ whole genome shotgun (WGS) entry which is preliminary data.</text>
</comment>
<keyword evidence="9" id="KW-0460">Magnesium</keyword>
<keyword evidence="6" id="KW-0479">Metal-binding</keyword>
<dbReference type="GO" id="GO:0046872">
    <property type="term" value="F:metal ion binding"/>
    <property type="evidence" value="ECO:0007669"/>
    <property type="project" value="UniProtKB-KW"/>
</dbReference>
<proteinExistence type="inferred from homology"/>
<evidence type="ECO:0000256" key="6">
    <source>
        <dbReference type="ARBA" id="ARBA00022723"/>
    </source>
</evidence>
<name>B6FWG4_PEPHT</name>
<organism evidence="11 12">
    <name type="scientific">Peptacetobacter hiranonis (strain DSM 13275 / JCM 10541 / KCTC 15199 / TO-931)</name>
    <name type="common">Clostridium hiranonis</name>
    <dbReference type="NCBI Taxonomy" id="500633"/>
    <lineage>
        <taxon>Bacteria</taxon>
        <taxon>Bacillati</taxon>
        <taxon>Bacillota</taxon>
        <taxon>Clostridia</taxon>
        <taxon>Peptostreptococcales</taxon>
        <taxon>Peptostreptococcaceae</taxon>
        <taxon>Peptacetobacter</taxon>
    </lineage>
</organism>
<gene>
    <name evidence="11" type="primary">rnhA</name>
    <name evidence="11" type="ORF">CLOHIR_00213</name>
</gene>
<dbReference type="InterPro" id="IPR037056">
    <property type="entry name" value="RNase_H1_N_sf"/>
</dbReference>
<keyword evidence="7" id="KW-0255">Endonuclease</keyword>
<dbReference type="Proteomes" id="UP000003178">
    <property type="component" value="Unassembled WGS sequence"/>
</dbReference>
<dbReference type="Gene3D" id="3.40.970.10">
    <property type="entry name" value="Ribonuclease H1, N-terminal domain"/>
    <property type="match status" value="1"/>
</dbReference>
<evidence type="ECO:0000256" key="4">
    <source>
        <dbReference type="ARBA" id="ARBA00012180"/>
    </source>
</evidence>
<evidence type="ECO:0000256" key="8">
    <source>
        <dbReference type="ARBA" id="ARBA00022801"/>
    </source>
</evidence>
<dbReference type="eggNOG" id="COG3341">
    <property type="taxonomic scope" value="Bacteria"/>
</dbReference>
<dbReference type="InterPro" id="IPR036397">
    <property type="entry name" value="RNaseH_sf"/>
</dbReference>
<protein>
    <recommendedName>
        <fullName evidence="4">ribonuclease H</fullName>
        <ecNumber evidence="4">3.1.26.4</ecNumber>
    </recommendedName>
</protein>
<keyword evidence="5" id="KW-0540">Nuclease</keyword>
<dbReference type="GO" id="GO:0003676">
    <property type="term" value="F:nucleic acid binding"/>
    <property type="evidence" value="ECO:0007669"/>
    <property type="project" value="InterPro"/>
</dbReference>
<dbReference type="PANTHER" id="PTHR10642:SF26">
    <property type="entry name" value="RIBONUCLEASE H1"/>
    <property type="match status" value="1"/>
</dbReference>
<evidence type="ECO:0000313" key="11">
    <source>
        <dbReference type="EMBL" id="EEA86071.1"/>
    </source>
</evidence>
<dbReference type="RefSeq" id="WP_006439132.1">
    <property type="nucleotide sequence ID" value="NZ_DS995355.1"/>
</dbReference>
<accession>B6FWG4</accession>
<evidence type="ECO:0000256" key="1">
    <source>
        <dbReference type="ARBA" id="ARBA00000077"/>
    </source>
</evidence>
<dbReference type="InterPro" id="IPR011320">
    <property type="entry name" value="RNase_H1_N"/>
</dbReference>
<dbReference type="EC" id="3.1.26.4" evidence="4"/>
<dbReference type="GO" id="GO:0004523">
    <property type="term" value="F:RNA-DNA hybrid ribonuclease activity"/>
    <property type="evidence" value="ECO:0007669"/>
    <property type="project" value="UniProtKB-EC"/>
</dbReference>
<evidence type="ECO:0000313" key="12">
    <source>
        <dbReference type="Proteomes" id="UP000003178"/>
    </source>
</evidence>
<dbReference type="InterPro" id="IPR050092">
    <property type="entry name" value="RNase_H"/>
</dbReference>
<evidence type="ECO:0000256" key="9">
    <source>
        <dbReference type="ARBA" id="ARBA00022842"/>
    </source>
</evidence>
<dbReference type="STRING" id="500633.CLOHIR_00213"/>
<dbReference type="Gene3D" id="3.30.420.10">
    <property type="entry name" value="Ribonuclease H-like superfamily/Ribonuclease H"/>
    <property type="match status" value="1"/>
</dbReference>
<dbReference type="Pfam" id="PF01693">
    <property type="entry name" value="Cauli_VI"/>
    <property type="match status" value="1"/>
</dbReference>
<dbReference type="SUPFAM" id="SSF53098">
    <property type="entry name" value="Ribonuclease H-like"/>
    <property type="match status" value="1"/>
</dbReference>
<dbReference type="HOGENOM" id="CLU_030894_2_1_9"/>
<dbReference type="FunFam" id="3.40.970.10:FF:000001">
    <property type="entry name" value="Ribonuclease H1"/>
    <property type="match status" value="1"/>
</dbReference>
<dbReference type="SUPFAM" id="SSF55658">
    <property type="entry name" value="L9 N-domain-like"/>
    <property type="match status" value="1"/>
</dbReference>
<reference evidence="11 12" key="1">
    <citation type="submission" date="2008-09" db="EMBL/GenBank/DDBJ databases">
        <authorList>
            <person name="Fulton L."/>
            <person name="Clifton S."/>
            <person name="Fulton B."/>
            <person name="Xu J."/>
            <person name="Minx P."/>
            <person name="Pepin K.H."/>
            <person name="Johnson M."/>
            <person name="Thiruvilangam P."/>
            <person name="Bhonagiri V."/>
            <person name="Nash W.E."/>
            <person name="Mardis E.R."/>
            <person name="Wilson R.K."/>
        </authorList>
    </citation>
    <scope>NUCLEOTIDE SEQUENCE [LARGE SCALE GENOMIC DNA]</scope>
    <source>
        <strain evidence="11 12">DSM 13275</strain>
    </source>
</reference>
<sequence length="198" mass="22699">MAKKKFYAVRKGYKTGVFLTWTECSKQISGFKGAEFKSFPTMEEAENFVNGIKKEIKVDENTIEAYVDGSYEHSIKKYGSGVVVLKNREVIHTESFGGNDEEYLSMRNVAGEIKASEYAMNYCIENNIPKLVIYFDYQGIEKWCTGEWKANKKGTIEYRDYYNSIKDRLDVSFVKVAAHTGDKYNEMADQLAKDGLNK</sequence>
<evidence type="ECO:0000256" key="7">
    <source>
        <dbReference type="ARBA" id="ARBA00022759"/>
    </source>
</evidence>
<comment type="cofactor">
    <cofactor evidence="2">
        <name>Mg(2+)</name>
        <dbReference type="ChEBI" id="CHEBI:18420"/>
    </cofactor>
</comment>
<dbReference type="InterPro" id="IPR009027">
    <property type="entry name" value="Ribosomal_bL9/RNase_H1_N"/>
</dbReference>
<dbReference type="eggNOG" id="COG0328">
    <property type="taxonomic scope" value="Bacteria"/>
</dbReference>
<dbReference type="InterPro" id="IPR012337">
    <property type="entry name" value="RNaseH-like_sf"/>
</dbReference>
<dbReference type="CDD" id="cd09277">
    <property type="entry name" value="RNase_HI_bacteria_like"/>
    <property type="match status" value="1"/>
</dbReference>
<evidence type="ECO:0000256" key="2">
    <source>
        <dbReference type="ARBA" id="ARBA00001946"/>
    </source>
</evidence>
<dbReference type="GO" id="GO:0043137">
    <property type="term" value="P:DNA replication, removal of RNA primer"/>
    <property type="evidence" value="ECO:0007669"/>
    <property type="project" value="TreeGrafter"/>
</dbReference>
<dbReference type="PANTHER" id="PTHR10642">
    <property type="entry name" value="RIBONUCLEASE H1"/>
    <property type="match status" value="1"/>
</dbReference>